<dbReference type="SMART" id="SM00419">
    <property type="entry name" value="HTH_CRP"/>
    <property type="match status" value="1"/>
</dbReference>
<dbReference type="GO" id="GO:0003700">
    <property type="term" value="F:DNA-binding transcription factor activity"/>
    <property type="evidence" value="ECO:0007669"/>
    <property type="project" value="TreeGrafter"/>
</dbReference>
<evidence type="ECO:0000256" key="3">
    <source>
        <dbReference type="ARBA" id="ARBA00023163"/>
    </source>
</evidence>
<evidence type="ECO:0000259" key="4">
    <source>
        <dbReference type="PROSITE" id="PS50042"/>
    </source>
</evidence>
<dbReference type="PROSITE" id="PS50042">
    <property type="entry name" value="CNMP_BINDING_3"/>
    <property type="match status" value="1"/>
</dbReference>
<dbReference type="Gene3D" id="1.10.10.10">
    <property type="entry name" value="Winged helix-like DNA-binding domain superfamily/Winged helix DNA-binding domain"/>
    <property type="match status" value="1"/>
</dbReference>
<protein>
    <submittedName>
        <fullName evidence="6">Crp/Fnr family transcriptional regulator</fullName>
    </submittedName>
</protein>
<dbReference type="GO" id="GO:0003677">
    <property type="term" value="F:DNA binding"/>
    <property type="evidence" value="ECO:0007669"/>
    <property type="project" value="UniProtKB-KW"/>
</dbReference>
<dbReference type="AlphaFoldDB" id="A0A9X3NIT3"/>
<dbReference type="InterPro" id="IPR000595">
    <property type="entry name" value="cNMP-bd_dom"/>
</dbReference>
<dbReference type="InterPro" id="IPR036390">
    <property type="entry name" value="WH_DNA-bd_sf"/>
</dbReference>
<keyword evidence="7" id="KW-1185">Reference proteome</keyword>
<keyword evidence="2" id="KW-0238">DNA-binding</keyword>
<reference evidence="6" key="1">
    <citation type="submission" date="2021-10" db="EMBL/GenBank/DDBJ databases">
        <title>Streptomonospora sp. nov., isolated from mangrove soil.</title>
        <authorList>
            <person name="Chen X."/>
            <person name="Ge X."/>
            <person name="Liu W."/>
        </authorList>
    </citation>
    <scope>NUCLEOTIDE SEQUENCE</scope>
    <source>
        <strain evidence="6">S1-112</strain>
    </source>
</reference>
<dbReference type="SUPFAM" id="SSF51206">
    <property type="entry name" value="cAMP-binding domain-like"/>
    <property type="match status" value="1"/>
</dbReference>
<dbReference type="InterPro" id="IPR014710">
    <property type="entry name" value="RmlC-like_jellyroll"/>
</dbReference>
<dbReference type="SUPFAM" id="SSF46785">
    <property type="entry name" value="Winged helix' DNA-binding domain"/>
    <property type="match status" value="1"/>
</dbReference>
<dbReference type="InterPro" id="IPR036388">
    <property type="entry name" value="WH-like_DNA-bd_sf"/>
</dbReference>
<dbReference type="Proteomes" id="UP001140076">
    <property type="component" value="Unassembled WGS sequence"/>
</dbReference>
<keyword evidence="1" id="KW-0805">Transcription regulation</keyword>
<dbReference type="SMART" id="SM00100">
    <property type="entry name" value="cNMP"/>
    <property type="match status" value="1"/>
</dbReference>
<comment type="caution">
    <text evidence="6">The sequence shown here is derived from an EMBL/GenBank/DDBJ whole genome shotgun (WGS) entry which is preliminary data.</text>
</comment>
<feature type="domain" description="HTH crp-type" evidence="5">
    <location>
        <begin position="151"/>
        <end position="224"/>
    </location>
</feature>
<dbReference type="InterPro" id="IPR012318">
    <property type="entry name" value="HTH_CRP"/>
</dbReference>
<name>A0A9X3NIT3_9ACTN</name>
<dbReference type="PANTHER" id="PTHR24567">
    <property type="entry name" value="CRP FAMILY TRANSCRIPTIONAL REGULATORY PROTEIN"/>
    <property type="match status" value="1"/>
</dbReference>
<evidence type="ECO:0000259" key="5">
    <source>
        <dbReference type="PROSITE" id="PS51063"/>
    </source>
</evidence>
<evidence type="ECO:0000256" key="1">
    <source>
        <dbReference type="ARBA" id="ARBA00023015"/>
    </source>
</evidence>
<dbReference type="PANTHER" id="PTHR24567:SF74">
    <property type="entry name" value="HTH-TYPE TRANSCRIPTIONAL REGULATOR ARCR"/>
    <property type="match status" value="1"/>
</dbReference>
<dbReference type="PROSITE" id="PS51063">
    <property type="entry name" value="HTH_CRP_2"/>
    <property type="match status" value="1"/>
</dbReference>
<dbReference type="RefSeq" id="WP_270071130.1">
    <property type="nucleotide sequence ID" value="NZ_JAJAQC010000007.1"/>
</dbReference>
<gene>
    <name evidence="6" type="ORF">LG943_05815</name>
</gene>
<dbReference type="EMBL" id="JAJAQC010000007">
    <property type="protein sequence ID" value="MDA0563845.1"/>
    <property type="molecule type" value="Genomic_DNA"/>
</dbReference>
<keyword evidence="3" id="KW-0804">Transcription</keyword>
<sequence length="232" mass="24626">MTMSGPARGPAWPAASLLGGLDPARRDRLLALGARVRYPAGRVLIRQSEESTFVLLLLEGVVKATGRAGADRDALLAVRMGGDLVGEFAAMDGRPRSATVTACGPVVARVVTRAEFLACLDRDPDLMHAVNRAVLAKLRAANGHRLDLTGCDVPTRLARVLHEVALAYGRRAGAGAEIPWPLTQPELASLAGAAEPTVHRVLRTLREKGVVSTGYRTIKINDLARLSDIAFG</sequence>
<feature type="domain" description="Cyclic nucleotide-binding" evidence="4">
    <location>
        <begin position="17"/>
        <end position="137"/>
    </location>
</feature>
<evidence type="ECO:0000313" key="6">
    <source>
        <dbReference type="EMBL" id="MDA0563845.1"/>
    </source>
</evidence>
<dbReference type="InterPro" id="IPR018490">
    <property type="entry name" value="cNMP-bd_dom_sf"/>
</dbReference>
<proteinExistence type="predicted"/>
<accession>A0A9X3NIT3</accession>
<dbReference type="Pfam" id="PF13545">
    <property type="entry name" value="HTH_Crp_2"/>
    <property type="match status" value="1"/>
</dbReference>
<dbReference type="Pfam" id="PF00027">
    <property type="entry name" value="cNMP_binding"/>
    <property type="match status" value="1"/>
</dbReference>
<dbReference type="InterPro" id="IPR050397">
    <property type="entry name" value="Env_Response_Regulators"/>
</dbReference>
<evidence type="ECO:0000313" key="7">
    <source>
        <dbReference type="Proteomes" id="UP001140076"/>
    </source>
</evidence>
<evidence type="ECO:0000256" key="2">
    <source>
        <dbReference type="ARBA" id="ARBA00023125"/>
    </source>
</evidence>
<dbReference type="Gene3D" id="2.60.120.10">
    <property type="entry name" value="Jelly Rolls"/>
    <property type="match status" value="1"/>
</dbReference>
<dbReference type="GO" id="GO:0005829">
    <property type="term" value="C:cytosol"/>
    <property type="evidence" value="ECO:0007669"/>
    <property type="project" value="TreeGrafter"/>
</dbReference>
<dbReference type="CDD" id="cd00038">
    <property type="entry name" value="CAP_ED"/>
    <property type="match status" value="1"/>
</dbReference>
<organism evidence="6 7">
    <name type="scientific">Streptomonospora mangrovi</name>
    <dbReference type="NCBI Taxonomy" id="2883123"/>
    <lineage>
        <taxon>Bacteria</taxon>
        <taxon>Bacillati</taxon>
        <taxon>Actinomycetota</taxon>
        <taxon>Actinomycetes</taxon>
        <taxon>Streptosporangiales</taxon>
        <taxon>Nocardiopsidaceae</taxon>
        <taxon>Streptomonospora</taxon>
    </lineage>
</organism>